<reference evidence="4" key="3">
    <citation type="submission" date="2022-12" db="EMBL/GenBank/DDBJ databases">
        <authorList>
            <person name="Sun Q."/>
            <person name="Kim S."/>
        </authorList>
    </citation>
    <scope>NUCLEOTIDE SEQUENCE</scope>
    <source>
        <strain evidence="4">KCTC 12344</strain>
    </source>
</reference>
<dbReference type="GO" id="GO:0042742">
    <property type="term" value="P:defense response to bacterium"/>
    <property type="evidence" value="ECO:0007669"/>
    <property type="project" value="UniProtKB-KW"/>
</dbReference>
<sequence>MKNGITAEQADAIFLDDLAETLNIVRLCIQAPLYQHEYDAIVSMACTAGGKFVKFKKLIAKANAGQYSACCAEFADITSKDWPVWSCVDSVKWISSITRYTTRNIKGNTMSRNFIFLTAAVTLAYGSACAAPHELSGTWKFAKNVAYFGDAKAVPSPQYPTIQLVDGKLFLQPRCDTPIDYSKVKYDYDELFQMALKAGADDKAMDKFTKKFLGAPLSSVKYFYQGNKALAQCNFEHANVFILNDKLVLVNGGGIFSAYNRVPAPVAAESGPNLYGRKLSQLPYNGGLFNVVC</sequence>
<keyword evidence="2 3" id="KW-0081">Bacteriolytic enzyme</keyword>
<reference evidence="4" key="1">
    <citation type="journal article" date="2014" name="Int. J. Syst. Evol. Microbiol.">
        <title>Complete genome sequence of Corynebacterium casei LMG S-19264T (=DSM 44701T), isolated from a smear-ripened cheese.</title>
        <authorList>
            <consortium name="US DOE Joint Genome Institute (JGI-PGF)"/>
            <person name="Walter F."/>
            <person name="Albersmeier A."/>
            <person name="Kalinowski J."/>
            <person name="Ruckert C."/>
        </authorList>
    </citation>
    <scope>NUCLEOTIDE SEQUENCE</scope>
    <source>
        <strain evidence="4">KCTC 12344</strain>
    </source>
</reference>
<dbReference type="GO" id="GO:0016998">
    <property type="term" value="P:cell wall macromolecule catabolic process"/>
    <property type="evidence" value="ECO:0007669"/>
    <property type="project" value="InterPro"/>
</dbReference>
<keyword evidence="3" id="KW-0326">Glycosidase</keyword>
<dbReference type="GO" id="GO:0009253">
    <property type="term" value="P:peptidoglycan catabolic process"/>
    <property type="evidence" value="ECO:0007669"/>
    <property type="project" value="InterPro"/>
</dbReference>
<dbReference type="GO" id="GO:0031640">
    <property type="term" value="P:killing of cells of another organism"/>
    <property type="evidence" value="ECO:0007669"/>
    <property type="project" value="UniProtKB-KW"/>
</dbReference>
<dbReference type="Pfam" id="PF00959">
    <property type="entry name" value="Phage_lysozyme"/>
    <property type="match status" value="1"/>
</dbReference>
<dbReference type="EMBL" id="BMWW01000009">
    <property type="protein sequence ID" value="GGZ05343.1"/>
    <property type="molecule type" value="Genomic_DNA"/>
</dbReference>
<dbReference type="GO" id="GO:0003796">
    <property type="term" value="F:lysozyme activity"/>
    <property type="evidence" value="ECO:0007669"/>
    <property type="project" value="UniProtKB-EC"/>
</dbReference>
<dbReference type="Gene3D" id="1.10.530.40">
    <property type="match status" value="1"/>
</dbReference>
<dbReference type="AlphaFoldDB" id="A0A4P7BAW5"/>
<evidence type="ECO:0000313" key="5">
    <source>
        <dbReference type="EMBL" id="QBQ35163.1"/>
    </source>
</evidence>
<dbReference type="Proteomes" id="UP000619512">
    <property type="component" value="Unassembled WGS sequence"/>
</dbReference>
<comment type="catalytic activity">
    <reaction evidence="3">
        <text>Hydrolysis of (1-&gt;4)-beta-linkages between N-acetylmuramic acid and N-acetyl-D-glucosamine residues in a peptidoglycan and between N-acetyl-D-glucosamine residues in chitodextrins.</text>
        <dbReference type="EC" id="3.2.1.17"/>
    </reaction>
</comment>
<protein>
    <recommendedName>
        <fullName evidence="3">Lysozyme</fullName>
        <ecNumber evidence="3">3.2.1.17</ecNumber>
    </recommendedName>
</protein>
<evidence type="ECO:0000313" key="7">
    <source>
        <dbReference type="Proteomes" id="UP000619512"/>
    </source>
</evidence>
<keyword evidence="3" id="KW-0378">Hydrolase</keyword>
<accession>A0A4P7BAW5</accession>
<evidence type="ECO:0000256" key="1">
    <source>
        <dbReference type="ARBA" id="ARBA00022529"/>
    </source>
</evidence>
<organism evidence="4 7">
    <name type="scientific">Pseudoduganella plicata</name>
    <dbReference type="NCBI Taxonomy" id="321984"/>
    <lineage>
        <taxon>Bacteria</taxon>
        <taxon>Pseudomonadati</taxon>
        <taxon>Pseudomonadota</taxon>
        <taxon>Betaproteobacteria</taxon>
        <taxon>Burkholderiales</taxon>
        <taxon>Oxalobacteraceae</taxon>
        <taxon>Telluria group</taxon>
        <taxon>Pseudoduganella</taxon>
    </lineage>
</organism>
<dbReference type="RefSeq" id="WP_134383403.1">
    <property type="nucleotide sequence ID" value="NZ_BMWW01000009.1"/>
</dbReference>
<evidence type="ECO:0000256" key="2">
    <source>
        <dbReference type="ARBA" id="ARBA00022638"/>
    </source>
</evidence>
<dbReference type="EMBL" id="CP038026">
    <property type="protein sequence ID" value="QBQ35163.1"/>
    <property type="molecule type" value="Genomic_DNA"/>
</dbReference>
<dbReference type="InterPro" id="IPR023346">
    <property type="entry name" value="Lysozyme-like_dom_sf"/>
</dbReference>
<dbReference type="InterPro" id="IPR023347">
    <property type="entry name" value="Lysozyme_dom_sf"/>
</dbReference>
<name>A0A4P7BAW5_9BURK</name>
<dbReference type="SUPFAM" id="SSF53955">
    <property type="entry name" value="Lysozyme-like"/>
    <property type="match status" value="1"/>
</dbReference>
<evidence type="ECO:0000313" key="4">
    <source>
        <dbReference type="EMBL" id="GGZ05343.1"/>
    </source>
</evidence>
<gene>
    <name evidence="5" type="ORF">E1742_02520</name>
    <name evidence="4" type="ORF">GCM10007388_43800</name>
</gene>
<dbReference type="Proteomes" id="UP000294359">
    <property type="component" value="Chromosome"/>
</dbReference>
<comment type="similarity">
    <text evidence="3">Belongs to the glycosyl hydrolase 24 family.</text>
</comment>
<evidence type="ECO:0000313" key="6">
    <source>
        <dbReference type="Proteomes" id="UP000294359"/>
    </source>
</evidence>
<dbReference type="InterPro" id="IPR002196">
    <property type="entry name" value="Glyco_hydro_24"/>
</dbReference>
<reference evidence="5 6" key="2">
    <citation type="submission" date="2019-03" db="EMBL/GenBank/DDBJ databases">
        <title>Draft Genome Sequences of Six Type Strains of the Genus Massilia.</title>
        <authorList>
            <person name="Miess H."/>
            <person name="Frediansyhah A."/>
            <person name="Gross H."/>
        </authorList>
    </citation>
    <scope>NUCLEOTIDE SEQUENCE [LARGE SCALE GENOMIC DNA]</scope>
    <source>
        <strain evidence="5 6">DSM 17505</strain>
    </source>
</reference>
<keyword evidence="6" id="KW-1185">Reference proteome</keyword>
<proteinExistence type="inferred from homology"/>
<keyword evidence="1 3" id="KW-0929">Antimicrobial</keyword>
<dbReference type="OrthoDB" id="5327667at2"/>
<dbReference type="EC" id="3.2.1.17" evidence="3"/>
<evidence type="ECO:0000256" key="3">
    <source>
        <dbReference type="RuleBase" id="RU003788"/>
    </source>
</evidence>